<dbReference type="Proteomes" id="UP000284177">
    <property type="component" value="Unassembled WGS sequence"/>
</dbReference>
<organism evidence="11 12">
    <name type="scientific">Thermohalobacter berrensis</name>
    <dbReference type="NCBI Taxonomy" id="99594"/>
    <lineage>
        <taxon>Bacteria</taxon>
        <taxon>Bacillati</taxon>
        <taxon>Bacillota</taxon>
        <taxon>Tissierellia</taxon>
        <taxon>Tissierellales</taxon>
        <taxon>Thermohalobacteraceae</taxon>
        <taxon>Thermohalobacter</taxon>
    </lineage>
</organism>
<reference evidence="11 12" key="1">
    <citation type="submission" date="2016-08" db="EMBL/GenBank/DDBJ databases">
        <title>Novel Firmicutes and Novel Genomes.</title>
        <authorList>
            <person name="Poppleton D.I."/>
            <person name="Gribaldo S."/>
        </authorList>
    </citation>
    <scope>NUCLEOTIDE SEQUENCE [LARGE SCALE GENOMIC DNA]</scope>
    <source>
        <strain evidence="11 12">CTT3</strain>
    </source>
</reference>
<sequence>MIDILNYILQKYDVFLIIFIRMSGIFIISPLFSRRNIPNITKIGFTLIISILLIYSVNGENLITLNGLEIFIVLVKELILGFLIGFICYITLMSLYIAGQIVDMQIGFGMVNVFDPLNNSQVPIVGNFYYIIAILTFLTINGHHILIKQLVNSFNIVPLGQIGFSDSIFQQFIFIFSQIFVIGFKISAPILATIFLTNVLLAILARTMPQMNVFIVGMPLKILIGILTIVIMIPLYSVVFQHIFDFMFSSVVDFLKAVNKG</sequence>
<feature type="transmembrane region" description="Helical" evidence="10">
    <location>
        <begin position="12"/>
        <end position="33"/>
    </location>
</feature>
<dbReference type="GO" id="GO:0006605">
    <property type="term" value="P:protein targeting"/>
    <property type="evidence" value="ECO:0007669"/>
    <property type="project" value="UniProtKB-UniRule"/>
</dbReference>
<feature type="transmembrane region" description="Helical" evidence="10">
    <location>
        <begin position="78"/>
        <end position="98"/>
    </location>
</feature>
<name>A0A419TAE9_9FIRM</name>
<dbReference type="GO" id="GO:0044780">
    <property type="term" value="P:bacterial-type flagellum assembly"/>
    <property type="evidence" value="ECO:0007669"/>
    <property type="project" value="UniProtKB-UniRule"/>
</dbReference>
<dbReference type="EMBL" id="MCIB01000001">
    <property type="protein sequence ID" value="RKD34450.1"/>
    <property type="molecule type" value="Genomic_DNA"/>
</dbReference>
<keyword evidence="8 10" id="KW-0975">Bacterial flagellum</keyword>
<dbReference type="Pfam" id="PF01311">
    <property type="entry name" value="Bac_export_1"/>
    <property type="match status" value="1"/>
</dbReference>
<evidence type="ECO:0000256" key="5">
    <source>
        <dbReference type="ARBA" id="ARBA00022692"/>
    </source>
</evidence>
<protein>
    <recommendedName>
        <fullName evidence="3 9">Flagellar biosynthetic protein FliR</fullName>
    </recommendedName>
</protein>
<evidence type="ECO:0000256" key="10">
    <source>
        <dbReference type="RuleBase" id="RU362071"/>
    </source>
</evidence>
<gene>
    <name evidence="11" type="ORF">BET03_01045</name>
</gene>
<evidence type="ECO:0000256" key="4">
    <source>
        <dbReference type="ARBA" id="ARBA00022475"/>
    </source>
</evidence>
<evidence type="ECO:0000313" key="11">
    <source>
        <dbReference type="EMBL" id="RKD34450.1"/>
    </source>
</evidence>
<dbReference type="PANTHER" id="PTHR30065">
    <property type="entry name" value="FLAGELLAR BIOSYNTHETIC PROTEIN FLIR"/>
    <property type="match status" value="1"/>
</dbReference>
<proteinExistence type="inferred from homology"/>
<evidence type="ECO:0000256" key="1">
    <source>
        <dbReference type="ARBA" id="ARBA00002578"/>
    </source>
</evidence>
<dbReference type="GO" id="GO:0005886">
    <property type="term" value="C:plasma membrane"/>
    <property type="evidence" value="ECO:0007669"/>
    <property type="project" value="UniProtKB-SubCell"/>
</dbReference>
<keyword evidence="4 10" id="KW-1003">Cell membrane</keyword>
<comment type="caution">
    <text evidence="11">The sequence shown here is derived from an EMBL/GenBank/DDBJ whole genome shotgun (WGS) entry which is preliminary data.</text>
</comment>
<dbReference type="InterPro" id="IPR002010">
    <property type="entry name" value="T3SS_IM_R"/>
</dbReference>
<comment type="subcellular location">
    <subcellularLocation>
        <location evidence="10">Cell membrane</location>
        <topology evidence="10">Multi-pass membrane protein</topology>
    </subcellularLocation>
    <subcellularLocation>
        <location evidence="10">Bacterial flagellum basal body</location>
    </subcellularLocation>
</comment>
<dbReference type="PANTHER" id="PTHR30065:SF1">
    <property type="entry name" value="SURFACE PRESENTATION OF ANTIGENS PROTEIN SPAR"/>
    <property type="match status" value="1"/>
</dbReference>
<evidence type="ECO:0000256" key="9">
    <source>
        <dbReference type="NCBIfam" id="TIGR01400"/>
    </source>
</evidence>
<keyword evidence="12" id="KW-1185">Reference proteome</keyword>
<feature type="transmembrane region" description="Helical" evidence="10">
    <location>
        <begin position="190"/>
        <end position="208"/>
    </location>
</feature>
<evidence type="ECO:0000256" key="6">
    <source>
        <dbReference type="ARBA" id="ARBA00022989"/>
    </source>
</evidence>
<accession>A0A419TAE9</accession>
<dbReference type="PRINTS" id="PR00953">
    <property type="entry name" value="TYPE3IMRPROT"/>
</dbReference>
<evidence type="ECO:0000256" key="2">
    <source>
        <dbReference type="ARBA" id="ARBA00009772"/>
    </source>
</evidence>
<evidence type="ECO:0000256" key="3">
    <source>
        <dbReference type="ARBA" id="ARBA00021717"/>
    </source>
</evidence>
<evidence type="ECO:0000313" key="12">
    <source>
        <dbReference type="Proteomes" id="UP000284177"/>
    </source>
</evidence>
<dbReference type="NCBIfam" id="TIGR01400">
    <property type="entry name" value="fliR"/>
    <property type="match status" value="1"/>
</dbReference>
<dbReference type="OrthoDB" id="9807748at2"/>
<keyword evidence="6 10" id="KW-1133">Transmembrane helix</keyword>
<keyword evidence="11" id="KW-0969">Cilium</keyword>
<dbReference type="InterPro" id="IPR006303">
    <property type="entry name" value="FliR"/>
</dbReference>
<dbReference type="RefSeq" id="WP_120166353.1">
    <property type="nucleotide sequence ID" value="NZ_MCIB01000001.1"/>
</dbReference>
<keyword evidence="7 10" id="KW-0472">Membrane</keyword>
<feature type="transmembrane region" description="Helical" evidence="10">
    <location>
        <begin position="220"/>
        <end position="244"/>
    </location>
</feature>
<evidence type="ECO:0000256" key="7">
    <source>
        <dbReference type="ARBA" id="ARBA00023136"/>
    </source>
</evidence>
<evidence type="ECO:0000256" key="8">
    <source>
        <dbReference type="ARBA" id="ARBA00023143"/>
    </source>
</evidence>
<dbReference type="AlphaFoldDB" id="A0A419TAE9"/>
<feature type="transmembrane region" description="Helical" evidence="10">
    <location>
        <begin position="39"/>
        <end position="57"/>
    </location>
</feature>
<keyword evidence="11" id="KW-0966">Cell projection</keyword>
<comment type="similarity">
    <text evidence="2 10">Belongs to the FliR/MopE/SpaR family.</text>
</comment>
<dbReference type="GO" id="GO:0009425">
    <property type="term" value="C:bacterial-type flagellum basal body"/>
    <property type="evidence" value="ECO:0007669"/>
    <property type="project" value="UniProtKB-SubCell"/>
</dbReference>
<keyword evidence="5 10" id="KW-0812">Transmembrane</keyword>
<feature type="transmembrane region" description="Helical" evidence="10">
    <location>
        <begin position="128"/>
        <end position="147"/>
    </location>
</feature>
<comment type="function">
    <text evidence="1 10">Role in flagellar biosynthesis.</text>
</comment>
<keyword evidence="11" id="KW-0282">Flagellum</keyword>